<proteinExistence type="predicted"/>
<dbReference type="AlphaFoldDB" id="A0A075G800"/>
<protein>
    <recommendedName>
        <fullName evidence="2">PRC-barrel domain-containing protein</fullName>
    </recommendedName>
</protein>
<dbReference type="EMBL" id="KF900581">
    <property type="protein sequence ID" value="AIF00126.1"/>
    <property type="molecule type" value="Genomic_DNA"/>
</dbReference>
<sequence>MHGNREGKNMTDESFRIQELLQREVYVKQTRVGVIVGERYHPNEERVQSFRLQVEPGVADEFMRKPAEFAPLSKELLHSIQSDGSIKLTKSMRELQRRWRNTVRINEKLYAPDELLDRAVLDTQGEDLGVVIGLVKIKRTYRGVRVKARGNLRRRYRLENGVINIPVQFLARTSPRLDEIILSRTFDKLMGLPSYLKLNSGEINEEDFEEEE</sequence>
<organism evidence="1">
    <name type="scientific">uncultured marine group II/III euryarchaeote KM3_12_C02</name>
    <dbReference type="NCBI Taxonomy" id="1457858"/>
    <lineage>
        <taxon>Archaea</taxon>
        <taxon>Methanobacteriati</taxon>
        <taxon>Methanobacteriota</taxon>
        <taxon>environmental samples</taxon>
    </lineage>
</organism>
<name>A0A075G800_9EURY</name>
<evidence type="ECO:0008006" key="2">
    <source>
        <dbReference type="Google" id="ProtNLM"/>
    </source>
</evidence>
<accession>A0A075G800</accession>
<evidence type="ECO:0000313" key="1">
    <source>
        <dbReference type="EMBL" id="AIF00126.1"/>
    </source>
</evidence>
<reference evidence="1" key="1">
    <citation type="journal article" date="2014" name="Genome Biol. Evol.">
        <title>Pangenome evidence for extensive interdomain horizontal transfer affecting lineage core and shell genes in uncultured planktonic thaumarchaeota and euryarchaeota.</title>
        <authorList>
            <person name="Deschamps P."/>
            <person name="Zivanovic Y."/>
            <person name="Moreira D."/>
            <person name="Rodriguez-Valera F."/>
            <person name="Lopez-Garcia P."/>
        </authorList>
    </citation>
    <scope>NUCLEOTIDE SEQUENCE</scope>
</reference>